<evidence type="ECO:0000256" key="5">
    <source>
        <dbReference type="RuleBase" id="RU000553"/>
    </source>
</evidence>
<reference evidence="8" key="1">
    <citation type="submission" date="2023-09" db="UniProtKB">
        <authorList>
            <consortium name="Ensembl"/>
        </authorList>
    </citation>
    <scope>IDENTIFICATION</scope>
</reference>
<comment type="similarity">
    <text evidence="1 6">Belongs to the acylphosphatase family.</text>
</comment>
<dbReference type="FunFam" id="3.30.70.100:FF:000011">
    <property type="entry name" value="Acylphosphatase"/>
    <property type="match status" value="1"/>
</dbReference>
<dbReference type="InterPro" id="IPR020456">
    <property type="entry name" value="Acylphosphatase"/>
</dbReference>
<feature type="active site" evidence="4">
    <location>
        <position position="82"/>
    </location>
</feature>
<dbReference type="PROSITE" id="PS00151">
    <property type="entry name" value="ACYLPHOSPHATASE_2"/>
    <property type="match status" value="1"/>
</dbReference>
<feature type="active site" evidence="4">
    <location>
        <position position="100"/>
    </location>
</feature>
<dbReference type="PROSITE" id="PS51160">
    <property type="entry name" value="ACYLPHOSPHATASE_3"/>
    <property type="match status" value="1"/>
</dbReference>
<evidence type="ECO:0000256" key="2">
    <source>
        <dbReference type="ARBA" id="ARBA00022801"/>
    </source>
</evidence>
<organism evidence="8">
    <name type="scientific">Castor canadensis</name>
    <name type="common">American beaver</name>
    <dbReference type="NCBI Taxonomy" id="51338"/>
    <lineage>
        <taxon>Eukaryota</taxon>
        <taxon>Metazoa</taxon>
        <taxon>Chordata</taxon>
        <taxon>Craniata</taxon>
        <taxon>Vertebrata</taxon>
        <taxon>Euteleostomi</taxon>
        <taxon>Mammalia</taxon>
        <taxon>Eutheria</taxon>
        <taxon>Euarchontoglires</taxon>
        <taxon>Glires</taxon>
        <taxon>Rodentia</taxon>
        <taxon>Castorimorpha</taxon>
        <taxon>Castoridae</taxon>
        <taxon>Castor</taxon>
    </lineage>
</organism>
<dbReference type="Ensembl" id="ENSCCNT00000007083.1">
    <property type="protein sequence ID" value="ENSCCNP00000005375.1"/>
    <property type="gene ID" value="ENSCCNG00000005719.1"/>
</dbReference>
<dbReference type="InterPro" id="IPR001792">
    <property type="entry name" value="Acylphosphatase-like_dom"/>
</dbReference>
<name>A0A8C0ZND6_CASCN</name>
<gene>
    <name evidence="8" type="primary">Acyp1</name>
</gene>
<dbReference type="InterPro" id="IPR017968">
    <property type="entry name" value="Acylphosphatase_CS"/>
</dbReference>
<dbReference type="PROSITE" id="PS00150">
    <property type="entry name" value="ACYLPHOSPHATASE_1"/>
    <property type="match status" value="1"/>
</dbReference>
<feature type="domain" description="Acylphosphatase-like" evidence="7">
    <location>
        <begin position="67"/>
        <end position="157"/>
    </location>
</feature>
<dbReference type="EC" id="3.6.1.7" evidence="4 5"/>
<evidence type="ECO:0000313" key="8">
    <source>
        <dbReference type="Ensembl" id="ENSCCNP00000005375.1"/>
    </source>
</evidence>
<dbReference type="GO" id="GO:0003998">
    <property type="term" value="F:acylphosphatase activity"/>
    <property type="evidence" value="ECO:0007669"/>
    <property type="project" value="UniProtKB-EC"/>
</dbReference>
<proteinExistence type="inferred from homology"/>
<dbReference type="PANTHER" id="PTHR10029:SF21">
    <property type="entry name" value="ACYLPHOSPHATASE-1"/>
    <property type="match status" value="1"/>
</dbReference>
<evidence type="ECO:0000256" key="3">
    <source>
        <dbReference type="ARBA" id="ARBA00047645"/>
    </source>
</evidence>
<keyword evidence="2 4" id="KW-0378">Hydrolase</keyword>
<dbReference type="Gene3D" id="3.30.70.100">
    <property type="match status" value="1"/>
</dbReference>
<dbReference type="Pfam" id="PF00708">
    <property type="entry name" value="Acylphosphatase"/>
    <property type="match status" value="1"/>
</dbReference>
<evidence type="ECO:0000256" key="1">
    <source>
        <dbReference type="ARBA" id="ARBA00005614"/>
    </source>
</evidence>
<protein>
    <recommendedName>
        <fullName evidence="4 5">Acylphosphatase</fullName>
        <ecNumber evidence="4 5">3.6.1.7</ecNumber>
    </recommendedName>
</protein>
<comment type="catalytic activity">
    <reaction evidence="3 4 5">
        <text>an acyl phosphate + H2O = a carboxylate + phosphate + H(+)</text>
        <dbReference type="Rhea" id="RHEA:14965"/>
        <dbReference type="ChEBI" id="CHEBI:15377"/>
        <dbReference type="ChEBI" id="CHEBI:15378"/>
        <dbReference type="ChEBI" id="CHEBI:29067"/>
        <dbReference type="ChEBI" id="CHEBI:43474"/>
        <dbReference type="ChEBI" id="CHEBI:59918"/>
        <dbReference type="EC" id="3.6.1.7"/>
    </reaction>
</comment>
<dbReference type="PRINTS" id="PR00112">
    <property type="entry name" value="ACYLPHPHTASE"/>
</dbReference>
<evidence type="ECO:0000256" key="6">
    <source>
        <dbReference type="RuleBase" id="RU004168"/>
    </source>
</evidence>
<dbReference type="PANTHER" id="PTHR10029">
    <property type="entry name" value="ACYLPHOSPHATASE"/>
    <property type="match status" value="1"/>
</dbReference>
<dbReference type="AlphaFoldDB" id="A0A8C0ZND6"/>
<evidence type="ECO:0000259" key="7">
    <source>
        <dbReference type="PROSITE" id="PS51160"/>
    </source>
</evidence>
<evidence type="ECO:0000256" key="4">
    <source>
        <dbReference type="PROSITE-ProRule" id="PRU00520"/>
    </source>
</evidence>
<accession>A0A8C0ZND6</accession>
<dbReference type="SUPFAM" id="SSF54975">
    <property type="entry name" value="Acylphosphatase/BLUF domain-like"/>
    <property type="match status" value="1"/>
</dbReference>
<dbReference type="InterPro" id="IPR036046">
    <property type="entry name" value="Acylphosphatase-like_dom_sf"/>
</dbReference>
<sequence>TVLPDLGVCPCLAKGGTVRGAVETPRRRMPVSARLAGVGLLTAFLTTLGCSTLASGFSMAEGDTLVSVDYEIFGKVQGVFFRKYTQAEGKKLGLVGWVQNTDQGTVQGQLQGPISKVRHMQEWLETRGSPKSHIDRANFNNEKVISKLDYSDFQIVK</sequence>